<dbReference type="SUPFAM" id="SSF46894">
    <property type="entry name" value="C-terminal effector domain of the bipartite response regulators"/>
    <property type="match status" value="1"/>
</dbReference>
<gene>
    <name evidence="3" type="ORF">METZ01_LOCUS426870</name>
</gene>
<protein>
    <recommendedName>
        <fullName evidence="2">OmpR/PhoB-type domain-containing protein</fullName>
    </recommendedName>
</protein>
<dbReference type="InterPro" id="IPR016032">
    <property type="entry name" value="Sig_transdc_resp-reg_C-effctor"/>
</dbReference>
<name>A0A382XSJ5_9ZZZZ</name>
<dbReference type="GO" id="GO:0000160">
    <property type="term" value="P:phosphorelay signal transduction system"/>
    <property type="evidence" value="ECO:0007669"/>
    <property type="project" value="InterPro"/>
</dbReference>
<dbReference type="InterPro" id="IPR036388">
    <property type="entry name" value="WH-like_DNA-bd_sf"/>
</dbReference>
<dbReference type="AlphaFoldDB" id="A0A382XSJ5"/>
<dbReference type="SMART" id="SM00862">
    <property type="entry name" value="Trans_reg_C"/>
    <property type="match status" value="1"/>
</dbReference>
<feature type="non-terminal residue" evidence="3">
    <location>
        <position position="1"/>
    </location>
</feature>
<feature type="domain" description="OmpR/PhoB-type" evidence="2">
    <location>
        <begin position="1"/>
        <end position="89"/>
    </location>
</feature>
<evidence type="ECO:0000313" key="3">
    <source>
        <dbReference type="EMBL" id="SVD74016.1"/>
    </source>
</evidence>
<organism evidence="3">
    <name type="scientific">marine metagenome</name>
    <dbReference type="NCBI Taxonomy" id="408172"/>
    <lineage>
        <taxon>unclassified sequences</taxon>
        <taxon>metagenomes</taxon>
        <taxon>ecological metagenomes</taxon>
    </lineage>
</organism>
<dbReference type="InterPro" id="IPR001867">
    <property type="entry name" value="OmpR/PhoB-type_DNA-bd"/>
</dbReference>
<dbReference type="GO" id="GO:0006355">
    <property type="term" value="P:regulation of DNA-templated transcription"/>
    <property type="evidence" value="ECO:0007669"/>
    <property type="project" value="InterPro"/>
</dbReference>
<evidence type="ECO:0000259" key="2">
    <source>
        <dbReference type="PROSITE" id="PS51755"/>
    </source>
</evidence>
<keyword evidence="1" id="KW-0238">DNA-binding</keyword>
<dbReference type="Gene3D" id="1.10.10.10">
    <property type="entry name" value="Winged helix-like DNA-binding domain superfamily/Winged helix DNA-binding domain"/>
    <property type="match status" value="1"/>
</dbReference>
<dbReference type="PROSITE" id="PS51755">
    <property type="entry name" value="OMPR_PHOB"/>
    <property type="match status" value="1"/>
</dbReference>
<reference evidence="3" key="1">
    <citation type="submission" date="2018-05" db="EMBL/GenBank/DDBJ databases">
        <authorList>
            <person name="Lanie J.A."/>
            <person name="Ng W.-L."/>
            <person name="Kazmierczak K.M."/>
            <person name="Andrzejewski T.M."/>
            <person name="Davidsen T.M."/>
            <person name="Wayne K.J."/>
            <person name="Tettelin H."/>
            <person name="Glass J.I."/>
            <person name="Rusch D."/>
            <person name="Podicherti R."/>
            <person name="Tsui H.-C.T."/>
            <person name="Winkler M.E."/>
        </authorList>
    </citation>
    <scope>NUCLEOTIDE SEQUENCE</scope>
</reference>
<dbReference type="GO" id="GO:0003677">
    <property type="term" value="F:DNA binding"/>
    <property type="evidence" value="ECO:0007669"/>
    <property type="project" value="UniProtKB-KW"/>
</dbReference>
<dbReference type="EMBL" id="UINC01170126">
    <property type="protein sequence ID" value="SVD74016.1"/>
    <property type="molecule type" value="Genomic_DNA"/>
</dbReference>
<accession>A0A382XSJ5</accession>
<proteinExistence type="predicted"/>
<evidence type="ECO:0000256" key="1">
    <source>
        <dbReference type="ARBA" id="ARBA00023125"/>
    </source>
</evidence>
<sequence>IGTLKIALNSRTYVYSGNAQIALSGKEFNVIHKLASDPNKVWSPEDLSSQHSGTEVVRQHIKSIRGKFKAADCDDPIETIHARGYKLNTDR</sequence>
<dbReference type="Pfam" id="PF00486">
    <property type="entry name" value="Trans_reg_C"/>
    <property type="match status" value="1"/>
</dbReference>
<dbReference type="CDD" id="cd00383">
    <property type="entry name" value="trans_reg_C"/>
    <property type="match status" value="1"/>
</dbReference>